<protein>
    <submittedName>
        <fullName evidence="13">ABC transporter ATP-binding protein</fullName>
    </submittedName>
</protein>
<dbReference type="OrthoDB" id="8554730at2"/>
<dbReference type="GO" id="GO:0034040">
    <property type="term" value="F:ATPase-coupled lipid transmembrane transporter activity"/>
    <property type="evidence" value="ECO:0007669"/>
    <property type="project" value="TreeGrafter"/>
</dbReference>
<evidence type="ECO:0000313" key="14">
    <source>
        <dbReference type="Proteomes" id="UP000270411"/>
    </source>
</evidence>
<dbReference type="Pfam" id="PF00005">
    <property type="entry name" value="ABC_tran"/>
    <property type="match status" value="1"/>
</dbReference>
<feature type="domain" description="ABC transporter" evidence="11">
    <location>
        <begin position="374"/>
        <end position="598"/>
    </location>
</feature>
<dbReference type="InterPro" id="IPR039421">
    <property type="entry name" value="Type_1_exporter"/>
</dbReference>
<evidence type="ECO:0000256" key="6">
    <source>
        <dbReference type="ARBA" id="ARBA00022840"/>
    </source>
</evidence>
<dbReference type="InterPro" id="IPR011527">
    <property type="entry name" value="ABC1_TM_dom"/>
</dbReference>
<comment type="subcellular location">
    <subcellularLocation>
        <location evidence="1">Cell membrane</location>
        <topology evidence="1">Multi-pass membrane protein</topology>
    </subcellularLocation>
</comment>
<organism evidence="13 14">
    <name type="scientific">Cupriavidus pauculus</name>
    <dbReference type="NCBI Taxonomy" id="82633"/>
    <lineage>
        <taxon>Bacteria</taxon>
        <taxon>Pseudomonadati</taxon>
        <taxon>Pseudomonadota</taxon>
        <taxon>Betaproteobacteria</taxon>
        <taxon>Burkholderiales</taxon>
        <taxon>Burkholderiaceae</taxon>
        <taxon>Cupriavidus</taxon>
    </lineage>
</organism>
<keyword evidence="8 10" id="KW-0472">Membrane</keyword>
<proteinExistence type="predicted"/>
<dbReference type="PANTHER" id="PTHR24221">
    <property type="entry name" value="ATP-BINDING CASSETTE SUB-FAMILY B"/>
    <property type="match status" value="1"/>
</dbReference>
<dbReference type="PANTHER" id="PTHR24221:SF654">
    <property type="entry name" value="ATP-BINDING CASSETTE SUB-FAMILY B MEMBER 6"/>
    <property type="match status" value="1"/>
</dbReference>
<dbReference type="GO" id="GO:0005524">
    <property type="term" value="F:ATP binding"/>
    <property type="evidence" value="ECO:0007669"/>
    <property type="project" value="UniProtKB-KW"/>
</dbReference>
<dbReference type="PROSITE" id="PS50929">
    <property type="entry name" value="ABC_TM1F"/>
    <property type="match status" value="1"/>
</dbReference>
<feature type="transmembrane region" description="Helical" evidence="10">
    <location>
        <begin position="229"/>
        <end position="250"/>
    </location>
</feature>
<dbReference type="InterPro" id="IPR036640">
    <property type="entry name" value="ABC1_TM_sf"/>
</dbReference>
<feature type="region of interest" description="Disordered" evidence="9">
    <location>
        <begin position="1"/>
        <end position="28"/>
    </location>
</feature>
<keyword evidence="6 13" id="KW-0067">ATP-binding</keyword>
<keyword evidence="4 10" id="KW-0812">Transmembrane</keyword>
<dbReference type="RefSeq" id="WP_124686191.1">
    <property type="nucleotide sequence ID" value="NZ_CP033970.1"/>
</dbReference>
<evidence type="ECO:0000259" key="11">
    <source>
        <dbReference type="PROSITE" id="PS50893"/>
    </source>
</evidence>
<sequence>MTAPESLPQSPSRGSQASPASPASPARPSAIGLGSAARDLYRALWRHAAGVRGHMLGAAGLLSGAQLLRLTMPWLAAQAINALQQGNMDVAGRWIVYLIGIYLLSWLLHGPGRVLERNVGVQVRERLADQLYARIAASPLAWRDGRHSGELQHRVVQSSRALSDFAQNQFGYLQSAFNFVGPIVALALLSRTSGVIAVTGYVVIALIILRFDRTLMQLARAENDDERRYAAALLDFVGNAGTVIGLRLQAASRKLLDRRMQAVMAPLRRAVMVNEGKWFTVDLLGMGLTWILVVVYVLQAREPGQAVLLGTVFMIYQYAQQAATVVGAMASNFQSFARMHTDFGSAEPIWAAPGDPDAPVPAVVPDAPWRTLALRGATWRYADDARGGLHGVDLLLQRGARIALVGPSGGGKSTLLRALAGLYRPQHGELARDGHLVDWSELRTLATLIPQEAEVFEASVAENLTFGEPAERAALEAAVHTGVFDEVLQRLPDGLDSPLSERGANLSGGQRQRLALARGALAARGSSLLLLDEPTSALDPQAEGRVFDRMFAAFPTACIVASVHRPSLLARFDTLVVVEAGRVVDAGPREEVLARRPH</sequence>
<dbReference type="InterPro" id="IPR003593">
    <property type="entry name" value="AAA+_ATPase"/>
</dbReference>
<dbReference type="GO" id="GO:0140359">
    <property type="term" value="F:ABC-type transporter activity"/>
    <property type="evidence" value="ECO:0007669"/>
    <property type="project" value="InterPro"/>
</dbReference>
<evidence type="ECO:0000256" key="1">
    <source>
        <dbReference type="ARBA" id="ARBA00004651"/>
    </source>
</evidence>
<name>A0A3G8H7E2_9BURK</name>
<dbReference type="GO" id="GO:0016887">
    <property type="term" value="F:ATP hydrolysis activity"/>
    <property type="evidence" value="ECO:0007669"/>
    <property type="project" value="InterPro"/>
</dbReference>
<dbReference type="AlphaFoldDB" id="A0A3G8H7E2"/>
<evidence type="ECO:0000256" key="4">
    <source>
        <dbReference type="ARBA" id="ARBA00022692"/>
    </source>
</evidence>
<evidence type="ECO:0000256" key="5">
    <source>
        <dbReference type="ARBA" id="ARBA00022741"/>
    </source>
</evidence>
<evidence type="ECO:0000256" key="2">
    <source>
        <dbReference type="ARBA" id="ARBA00022475"/>
    </source>
</evidence>
<feature type="transmembrane region" description="Helical" evidence="10">
    <location>
        <begin position="278"/>
        <end position="298"/>
    </location>
</feature>
<evidence type="ECO:0000313" key="13">
    <source>
        <dbReference type="EMBL" id="AZG16461.1"/>
    </source>
</evidence>
<gene>
    <name evidence="13" type="ORF">EHF44_24055</name>
</gene>
<keyword evidence="7 10" id="KW-1133">Transmembrane helix</keyword>
<evidence type="ECO:0000256" key="9">
    <source>
        <dbReference type="SAM" id="MobiDB-lite"/>
    </source>
</evidence>
<dbReference type="InterPro" id="IPR003439">
    <property type="entry name" value="ABC_transporter-like_ATP-bd"/>
</dbReference>
<evidence type="ECO:0000256" key="3">
    <source>
        <dbReference type="ARBA" id="ARBA00022519"/>
    </source>
</evidence>
<evidence type="ECO:0000256" key="7">
    <source>
        <dbReference type="ARBA" id="ARBA00022989"/>
    </source>
</evidence>
<dbReference type="SUPFAM" id="SSF90123">
    <property type="entry name" value="ABC transporter transmembrane region"/>
    <property type="match status" value="1"/>
</dbReference>
<dbReference type="Gene3D" id="1.20.1560.10">
    <property type="entry name" value="ABC transporter type 1, transmembrane domain"/>
    <property type="match status" value="1"/>
</dbReference>
<feature type="transmembrane region" description="Helical" evidence="10">
    <location>
        <begin position="183"/>
        <end position="209"/>
    </location>
</feature>
<dbReference type="KEGG" id="cpau:EHF44_24055"/>
<keyword evidence="3" id="KW-0997">Cell inner membrane</keyword>
<feature type="domain" description="ABC transmembrane type-1" evidence="12">
    <location>
        <begin position="56"/>
        <end position="338"/>
    </location>
</feature>
<dbReference type="GO" id="GO:0005886">
    <property type="term" value="C:plasma membrane"/>
    <property type="evidence" value="ECO:0007669"/>
    <property type="project" value="UniProtKB-SubCell"/>
</dbReference>
<dbReference type="EMBL" id="CP033970">
    <property type="protein sequence ID" value="AZG16461.1"/>
    <property type="molecule type" value="Genomic_DNA"/>
</dbReference>
<dbReference type="InterPro" id="IPR027417">
    <property type="entry name" value="P-loop_NTPase"/>
</dbReference>
<evidence type="ECO:0000259" key="12">
    <source>
        <dbReference type="PROSITE" id="PS50929"/>
    </source>
</evidence>
<keyword evidence="5" id="KW-0547">Nucleotide-binding</keyword>
<accession>A0A3G8H7E2</accession>
<dbReference type="PROSITE" id="PS50893">
    <property type="entry name" value="ABC_TRANSPORTER_2"/>
    <property type="match status" value="1"/>
</dbReference>
<dbReference type="SMART" id="SM00382">
    <property type="entry name" value="AAA"/>
    <property type="match status" value="1"/>
</dbReference>
<dbReference type="SUPFAM" id="SSF52540">
    <property type="entry name" value="P-loop containing nucleoside triphosphate hydrolases"/>
    <property type="match status" value="1"/>
</dbReference>
<evidence type="ECO:0000256" key="10">
    <source>
        <dbReference type="SAM" id="Phobius"/>
    </source>
</evidence>
<feature type="compositionally biased region" description="Low complexity" evidence="9">
    <location>
        <begin position="8"/>
        <end position="28"/>
    </location>
</feature>
<dbReference type="InterPro" id="IPR017871">
    <property type="entry name" value="ABC_transporter-like_CS"/>
</dbReference>
<reference evidence="14" key="1">
    <citation type="submission" date="2018-11" db="EMBL/GenBank/DDBJ databases">
        <title>FDA dAtabase for Regulatory Grade micrObial Sequences (FDA-ARGOS): Supporting development and validation of Infectious Disease Dx tests.</title>
        <authorList>
            <person name="Goldberg B."/>
            <person name="Campos J."/>
            <person name="Tallon L."/>
            <person name="Sadzewicz L."/>
            <person name="Zhao X."/>
            <person name="Vavikolanu K."/>
            <person name="Mehta A."/>
            <person name="Aluvathingal J."/>
            <person name="Nadendla S."/>
            <person name="Geyer C."/>
            <person name="Nandy P."/>
            <person name="Yan Y."/>
            <person name="Sichtig H."/>
        </authorList>
    </citation>
    <scope>NUCLEOTIDE SEQUENCE [LARGE SCALE GENOMIC DNA]</scope>
    <source>
        <strain evidence="14">FDAARGOS_614</strain>
    </source>
</reference>
<feature type="transmembrane region" description="Helical" evidence="10">
    <location>
        <begin position="91"/>
        <end position="108"/>
    </location>
</feature>
<dbReference type="Gene3D" id="3.40.50.300">
    <property type="entry name" value="P-loop containing nucleotide triphosphate hydrolases"/>
    <property type="match status" value="1"/>
</dbReference>
<keyword evidence="2" id="KW-1003">Cell membrane</keyword>
<evidence type="ECO:0000256" key="8">
    <source>
        <dbReference type="ARBA" id="ARBA00023136"/>
    </source>
</evidence>
<dbReference type="Pfam" id="PF00664">
    <property type="entry name" value="ABC_membrane"/>
    <property type="match status" value="1"/>
</dbReference>
<dbReference type="PROSITE" id="PS00211">
    <property type="entry name" value="ABC_TRANSPORTER_1"/>
    <property type="match status" value="1"/>
</dbReference>
<dbReference type="Proteomes" id="UP000270411">
    <property type="component" value="Chromosome 2"/>
</dbReference>